<accession>A0A8S3WVN9</accession>
<organism evidence="2 3">
    <name type="scientific">Parnassius apollo</name>
    <name type="common">Apollo butterfly</name>
    <name type="synonym">Papilio apollo</name>
    <dbReference type="NCBI Taxonomy" id="110799"/>
    <lineage>
        <taxon>Eukaryota</taxon>
        <taxon>Metazoa</taxon>
        <taxon>Ecdysozoa</taxon>
        <taxon>Arthropoda</taxon>
        <taxon>Hexapoda</taxon>
        <taxon>Insecta</taxon>
        <taxon>Pterygota</taxon>
        <taxon>Neoptera</taxon>
        <taxon>Endopterygota</taxon>
        <taxon>Lepidoptera</taxon>
        <taxon>Glossata</taxon>
        <taxon>Ditrysia</taxon>
        <taxon>Papilionoidea</taxon>
        <taxon>Papilionidae</taxon>
        <taxon>Parnassiinae</taxon>
        <taxon>Parnassini</taxon>
        <taxon>Parnassius</taxon>
        <taxon>Parnassius</taxon>
    </lineage>
</organism>
<dbReference type="OrthoDB" id="6770266at2759"/>
<evidence type="ECO:0000313" key="3">
    <source>
        <dbReference type="Proteomes" id="UP000691718"/>
    </source>
</evidence>
<gene>
    <name evidence="2" type="ORF">PAPOLLO_LOCUS10948</name>
</gene>
<name>A0A8S3WVN9_PARAO</name>
<sequence>MGSPQLLEVKPYKKQAFKNPSQPQVSNTADTAERIPSPAEIELLALPPDEEDAPITVPANKGRRYLLALLHLVIAVSDCEDCDKHHLTEPPASLIEENRLRFERERDARQHELETERLKIEAQHLQLDRERVRVEEVRSRVEAEELLKITALLSLLDTRDLRPN</sequence>
<evidence type="ECO:0000313" key="2">
    <source>
        <dbReference type="EMBL" id="CAG4984823.1"/>
    </source>
</evidence>
<dbReference type="Proteomes" id="UP000691718">
    <property type="component" value="Unassembled WGS sequence"/>
</dbReference>
<reference evidence="2" key="1">
    <citation type="submission" date="2021-04" db="EMBL/GenBank/DDBJ databases">
        <authorList>
            <person name="Tunstrom K."/>
        </authorList>
    </citation>
    <scope>NUCLEOTIDE SEQUENCE</scope>
</reference>
<feature type="compositionally biased region" description="Polar residues" evidence="1">
    <location>
        <begin position="18"/>
        <end position="30"/>
    </location>
</feature>
<proteinExistence type="predicted"/>
<dbReference type="EMBL" id="CAJQZP010000774">
    <property type="protein sequence ID" value="CAG4984823.1"/>
    <property type="molecule type" value="Genomic_DNA"/>
</dbReference>
<evidence type="ECO:0000256" key="1">
    <source>
        <dbReference type="SAM" id="MobiDB-lite"/>
    </source>
</evidence>
<keyword evidence="3" id="KW-1185">Reference proteome</keyword>
<feature type="region of interest" description="Disordered" evidence="1">
    <location>
        <begin position="1"/>
        <end position="34"/>
    </location>
</feature>
<dbReference type="AlphaFoldDB" id="A0A8S3WVN9"/>
<protein>
    <submittedName>
        <fullName evidence="2">(apollo) hypothetical protein</fullName>
    </submittedName>
</protein>
<comment type="caution">
    <text evidence="2">The sequence shown here is derived from an EMBL/GenBank/DDBJ whole genome shotgun (WGS) entry which is preliminary data.</text>
</comment>